<protein>
    <submittedName>
        <fullName evidence="1">Uncharacterized protein</fullName>
    </submittedName>
</protein>
<dbReference type="EMBL" id="JACOOG010000001">
    <property type="protein sequence ID" value="MBC5589979.1"/>
    <property type="molecule type" value="Genomic_DNA"/>
</dbReference>
<dbReference type="RefSeq" id="WP_186905430.1">
    <property type="nucleotide sequence ID" value="NZ_JACOOG010000001.1"/>
</dbReference>
<keyword evidence="2" id="KW-1185">Reference proteome</keyword>
<name>A0ABR7BY16_9BACE</name>
<proteinExistence type="predicted"/>
<reference evidence="1 2" key="1">
    <citation type="submission" date="2020-08" db="EMBL/GenBank/DDBJ databases">
        <title>Genome public.</title>
        <authorList>
            <person name="Liu C."/>
            <person name="Sun Q."/>
        </authorList>
    </citation>
    <scope>NUCLEOTIDE SEQUENCE [LARGE SCALE GENOMIC DNA]</scope>
    <source>
        <strain evidence="1 2">NSJ-21</strain>
    </source>
</reference>
<gene>
    <name evidence="1" type="ORF">H8S53_01685</name>
</gene>
<organism evidence="1 2">
    <name type="scientific">Bacteroides parvus</name>
    <dbReference type="NCBI Taxonomy" id="2763025"/>
    <lineage>
        <taxon>Bacteria</taxon>
        <taxon>Pseudomonadati</taxon>
        <taxon>Bacteroidota</taxon>
        <taxon>Bacteroidia</taxon>
        <taxon>Bacteroidales</taxon>
        <taxon>Bacteroidaceae</taxon>
        <taxon>Bacteroides</taxon>
    </lineage>
</organism>
<evidence type="ECO:0000313" key="2">
    <source>
        <dbReference type="Proteomes" id="UP000600230"/>
    </source>
</evidence>
<dbReference type="Proteomes" id="UP000600230">
    <property type="component" value="Unassembled WGS sequence"/>
</dbReference>
<comment type="caution">
    <text evidence="1">The sequence shown here is derived from an EMBL/GenBank/DDBJ whole genome shotgun (WGS) entry which is preliminary data.</text>
</comment>
<evidence type="ECO:0000313" key="1">
    <source>
        <dbReference type="EMBL" id="MBC5589979.1"/>
    </source>
</evidence>
<sequence length="58" mass="6758">MMTNDKTSSELSELIYEDYGKFQVLNEANIIRTDEEIKELFNCKGEWEVTDGVTDMSF</sequence>
<accession>A0ABR7BY16</accession>